<evidence type="ECO:0000313" key="2">
    <source>
        <dbReference type="EMBL" id="KAK3670054.1"/>
    </source>
</evidence>
<dbReference type="GO" id="GO:0005777">
    <property type="term" value="C:peroxisome"/>
    <property type="evidence" value="ECO:0007669"/>
    <property type="project" value="TreeGrafter"/>
</dbReference>
<dbReference type="PANTHER" id="PTHR11465">
    <property type="entry name" value="CATALASE"/>
    <property type="match status" value="1"/>
</dbReference>
<protein>
    <recommendedName>
        <fullName evidence="1">Catalase core domain-containing protein</fullName>
    </recommendedName>
</protein>
<dbReference type="PANTHER" id="PTHR11465:SF62">
    <property type="entry name" value="CATALASE T"/>
    <property type="match status" value="1"/>
</dbReference>
<evidence type="ECO:0000313" key="3">
    <source>
        <dbReference type="Proteomes" id="UP001274830"/>
    </source>
</evidence>
<dbReference type="InterPro" id="IPR011614">
    <property type="entry name" value="Catalase_core"/>
</dbReference>
<dbReference type="InterPro" id="IPR020835">
    <property type="entry name" value="Catalase_sf"/>
</dbReference>
<dbReference type="CDD" id="cd08153">
    <property type="entry name" value="srpA_like"/>
    <property type="match status" value="1"/>
</dbReference>
<reference evidence="2" key="1">
    <citation type="submission" date="2023-07" db="EMBL/GenBank/DDBJ databases">
        <title>Black Yeasts Isolated from many extreme environments.</title>
        <authorList>
            <person name="Coleine C."/>
            <person name="Stajich J.E."/>
            <person name="Selbmann L."/>
        </authorList>
    </citation>
    <scope>NUCLEOTIDE SEQUENCE</scope>
    <source>
        <strain evidence="2">CCFEE 5485</strain>
    </source>
</reference>
<dbReference type="GO" id="GO:0020037">
    <property type="term" value="F:heme binding"/>
    <property type="evidence" value="ECO:0007669"/>
    <property type="project" value="InterPro"/>
</dbReference>
<dbReference type="SMART" id="SM01060">
    <property type="entry name" value="Catalase"/>
    <property type="match status" value="1"/>
</dbReference>
<comment type="caution">
    <text evidence="2">The sequence shown here is derived from an EMBL/GenBank/DDBJ whole genome shotgun (WGS) entry which is preliminary data.</text>
</comment>
<dbReference type="AlphaFoldDB" id="A0AAE0TNJ3"/>
<evidence type="ECO:0000259" key="1">
    <source>
        <dbReference type="SMART" id="SM01060"/>
    </source>
</evidence>
<dbReference type="Gene3D" id="1.20.1280.120">
    <property type="match status" value="1"/>
</dbReference>
<dbReference type="GO" id="GO:0005739">
    <property type="term" value="C:mitochondrion"/>
    <property type="evidence" value="ECO:0007669"/>
    <property type="project" value="TreeGrafter"/>
</dbReference>
<dbReference type="GO" id="GO:0004096">
    <property type="term" value="F:catalase activity"/>
    <property type="evidence" value="ECO:0007669"/>
    <property type="project" value="InterPro"/>
</dbReference>
<name>A0AAE0TNJ3_9PEZI</name>
<dbReference type="GO" id="GO:0042542">
    <property type="term" value="P:response to hydrogen peroxide"/>
    <property type="evidence" value="ECO:0007669"/>
    <property type="project" value="TreeGrafter"/>
</dbReference>
<dbReference type="Gene3D" id="2.40.180.10">
    <property type="entry name" value="Catalase core domain"/>
    <property type="match status" value="1"/>
</dbReference>
<dbReference type="Pfam" id="PF00199">
    <property type="entry name" value="Catalase"/>
    <property type="match status" value="1"/>
</dbReference>
<proteinExistence type="predicted"/>
<dbReference type="EMBL" id="JAUTXT010000064">
    <property type="protein sequence ID" value="KAK3670054.1"/>
    <property type="molecule type" value="Genomic_DNA"/>
</dbReference>
<dbReference type="PROSITE" id="PS51402">
    <property type="entry name" value="CATALASE_3"/>
    <property type="match status" value="1"/>
</dbReference>
<dbReference type="Proteomes" id="UP001274830">
    <property type="component" value="Unassembled WGS sequence"/>
</dbReference>
<sequence>MPLSDDPKVNVTADQLVKGLRGAFHTPREFRAAHARGKLVGGTFTPSAEAGNLSKAPHFNHPVPLIVRFSSSTGLPQIPDTDPNGMPRGMAVRFVLSEDGHRHTDIVFHSTKAFPARTGEEFLEVLAAIGDGSIGEYLDAHPAAARFVNEPKPFPISFGTLAYFGLHAFRLVPETGRETIVRYLIEPVAGVHTLSAEEVAQKSSTYLFDELEEHLSTSPVEFKLLAQIAEAGDPTNDVTKHWPESRKKVELGIIKLEESVVEPQDAREQKRIIFDPIPRVDGVDASDDPLLEIRAAVYLIGGKERRAAPVVSAAAVA</sequence>
<dbReference type="PIRSF" id="PIRSF000296">
    <property type="entry name" value="SrpA"/>
    <property type="match status" value="1"/>
</dbReference>
<feature type="domain" description="Catalase core" evidence="1">
    <location>
        <begin position="2"/>
        <end position="317"/>
    </location>
</feature>
<dbReference type="InterPro" id="IPR018028">
    <property type="entry name" value="Catalase"/>
</dbReference>
<dbReference type="InterPro" id="IPR024168">
    <property type="entry name" value="Catalase_SrpA-type_pred"/>
</dbReference>
<dbReference type="SUPFAM" id="SSF56634">
    <property type="entry name" value="Heme-dependent catalase-like"/>
    <property type="match status" value="1"/>
</dbReference>
<dbReference type="GO" id="GO:0042744">
    <property type="term" value="P:hydrogen peroxide catabolic process"/>
    <property type="evidence" value="ECO:0007669"/>
    <property type="project" value="TreeGrafter"/>
</dbReference>
<gene>
    <name evidence="2" type="ORF">LTR78_010085</name>
</gene>
<organism evidence="2 3">
    <name type="scientific">Recurvomyces mirabilis</name>
    <dbReference type="NCBI Taxonomy" id="574656"/>
    <lineage>
        <taxon>Eukaryota</taxon>
        <taxon>Fungi</taxon>
        <taxon>Dikarya</taxon>
        <taxon>Ascomycota</taxon>
        <taxon>Pezizomycotina</taxon>
        <taxon>Dothideomycetes</taxon>
        <taxon>Dothideomycetidae</taxon>
        <taxon>Mycosphaerellales</taxon>
        <taxon>Teratosphaeriaceae</taxon>
        <taxon>Recurvomyces</taxon>
    </lineage>
</organism>
<accession>A0AAE0TNJ3</accession>
<keyword evidence="3" id="KW-1185">Reference proteome</keyword>